<proteinExistence type="predicted"/>
<reference evidence="2 3" key="1">
    <citation type="journal article" date="2018" name="Sci. Rep.">
        <title>Genomic signatures of local adaptation to the degree of environmental predictability in rotifers.</title>
        <authorList>
            <person name="Franch-Gras L."/>
            <person name="Hahn C."/>
            <person name="Garcia-Roger E.M."/>
            <person name="Carmona M.J."/>
            <person name="Serra M."/>
            <person name="Gomez A."/>
        </authorList>
    </citation>
    <scope>NUCLEOTIDE SEQUENCE [LARGE SCALE GENOMIC DNA]</scope>
    <source>
        <strain evidence="2">HYR1</strain>
    </source>
</reference>
<accession>A0A3M7RV35</accession>
<comment type="caution">
    <text evidence="2">The sequence shown here is derived from an EMBL/GenBank/DDBJ whole genome shotgun (WGS) entry which is preliminary data.</text>
</comment>
<feature type="compositionally biased region" description="Polar residues" evidence="1">
    <location>
        <begin position="109"/>
        <end position="139"/>
    </location>
</feature>
<gene>
    <name evidence="2" type="ORF">BpHYR1_002305</name>
</gene>
<protein>
    <submittedName>
        <fullName evidence="2">Uncharacterized protein</fullName>
    </submittedName>
</protein>
<evidence type="ECO:0000313" key="2">
    <source>
        <dbReference type="EMBL" id="RNA27175.1"/>
    </source>
</evidence>
<dbReference type="Proteomes" id="UP000276133">
    <property type="component" value="Unassembled WGS sequence"/>
</dbReference>
<evidence type="ECO:0000256" key="1">
    <source>
        <dbReference type="SAM" id="MobiDB-lite"/>
    </source>
</evidence>
<feature type="region of interest" description="Disordered" evidence="1">
    <location>
        <begin position="91"/>
        <end position="139"/>
    </location>
</feature>
<dbReference type="AlphaFoldDB" id="A0A3M7RV35"/>
<keyword evidence="3" id="KW-1185">Reference proteome</keyword>
<dbReference type="OrthoDB" id="10547658at2759"/>
<organism evidence="2 3">
    <name type="scientific">Brachionus plicatilis</name>
    <name type="common">Marine rotifer</name>
    <name type="synonym">Brachionus muelleri</name>
    <dbReference type="NCBI Taxonomy" id="10195"/>
    <lineage>
        <taxon>Eukaryota</taxon>
        <taxon>Metazoa</taxon>
        <taxon>Spiralia</taxon>
        <taxon>Gnathifera</taxon>
        <taxon>Rotifera</taxon>
        <taxon>Eurotatoria</taxon>
        <taxon>Monogononta</taxon>
        <taxon>Pseudotrocha</taxon>
        <taxon>Ploima</taxon>
        <taxon>Brachionidae</taxon>
        <taxon>Brachionus</taxon>
    </lineage>
</organism>
<evidence type="ECO:0000313" key="3">
    <source>
        <dbReference type="Proteomes" id="UP000276133"/>
    </source>
</evidence>
<dbReference type="EMBL" id="REGN01002582">
    <property type="protein sequence ID" value="RNA27175.1"/>
    <property type="molecule type" value="Genomic_DNA"/>
</dbReference>
<name>A0A3M7RV35_BRAPC</name>
<sequence>METLNQAETSAEVKLDEVSKKSVVRTFQKAYSIISSDSGSVRYENDYDEEEVVQNPQVENLKLGDDFYISSEDESSNQNFDLKRTKALDRDLKEESKFNMSGKNRKESLYQSDSTLIKPTNVNSQQKTNSASDLQSKPKTTNVMHDDWFFSEVDSHKLKIQQNLKSKSFELSNE</sequence>